<dbReference type="Gene3D" id="3.30.360.10">
    <property type="entry name" value="Dihydrodipicolinate Reductase, domain 2"/>
    <property type="match status" value="1"/>
</dbReference>
<evidence type="ECO:0000259" key="1">
    <source>
        <dbReference type="Pfam" id="PF01408"/>
    </source>
</evidence>
<reference evidence="3" key="1">
    <citation type="submission" date="2018-05" db="EMBL/GenBank/DDBJ databases">
        <authorList>
            <person name="Lanie J.A."/>
            <person name="Ng W.-L."/>
            <person name="Kazmierczak K.M."/>
            <person name="Andrzejewski T.M."/>
            <person name="Davidsen T.M."/>
            <person name="Wayne K.J."/>
            <person name="Tettelin H."/>
            <person name="Glass J.I."/>
            <person name="Rusch D."/>
            <person name="Podicherti R."/>
            <person name="Tsui H.-C.T."/>
            <person name="Winkler M.E."/>
        </authorList>
    </citation>
    <scope>NUCLEOTIDE SEQUENCE</scope>
</reference>
<evidence type="ECO:0000313" key="3">
    <source>
        <dbReference type="EMBL" id="SVA06501.1"/>
    </source>
</evidence>
<sequence>MHDILVIGAGSIGERHIRCFLKTGRARVSVCEIDRALLGRMANDYDLSQACEDFGDALSSNPRAVVIAAPAHLHIPMAIRAAEAGCHLLIEKPLSTDISGVEDLKRRVLEQRLVAQVGYTFRHHPLVAKVKDQIDQGRWGLPLQLTIVSGQHFPTYRPAYRDIYYARHETGGGAIQDALTHFLDTAQWWLGSIDRLTGDMKHLSLKGVEVEDTVNVLARHSNIMASYNFNQHQYPNESIFTLVCERGTLRLELCANRLRIMDRPDGDWEDEISNAFQRDDIFVSQANSFLDAIEGQPSISCTIDEAKHTIGCQMALLEEAKQSPRWQNVNKPECLIYERKNS</sequence>
<dbReference type="Pfam" id="PF01408">
    <property type="entry name" value="GFO_IDH_MocA"/>
    <property type="match status" value="1"/>
</dbReference>
<dbReference type="SUPFAM" id="SSF51735">
    <property type="entry name" value="NAD(P)-binding Rossmann-fold domains"/>
    <property type="match status" value="1"/>
</dbReference>
<dbReference type="GO" id="GO:0000166">
    <property type="term" value="F:nucleotide binding"/>
    <property type="evidence" value="ECO:0007669"/>
    <property type="project" value="InterPro"/>
</dbReference>
<evidence type="ECO:0008006" key="4">
    <source>
        <dbReference type="Google" id="ProtNLM"/>
    </source>
</evidence>
<proteinExistence type="predicted"/>
<dbReference type="EMBL" id="UINC01003459">
    <property type="protein sequence ID" value="SVA06501.1"/>
    <property type="molecule type" value="Genomic_DNA"/>
</dbReference>
<protein>
    <recommendedName>
        <fullName evidence="4">Gfo/Idh/MocA-like oxidoreductase N-terminal domain-containing protein</fullName>
    </recommendedName>
</protein>
<name>A0A381ST80_9ZZZZ</name>
<dbReference type="PANTHER" id="PTHR43249">
    <property type="entry name" value="UDP-N-ACETYL-2-AMINO-2-DEOXY-D-GLUCURONATE OXIDASE"/>
    <property type="match status" value="1"/>
</dbReference>
<feature type="domain" description="GFO/IDH/MocA-like oxidoreductase" evidence="2">
    <location>
        <begin position="128"/>
        <end position="250"/>
    </location>
</feature>
<dbReference type="InterPro" id="IPR055170">
    <property type="entry name" value="GFO_IDH_MocA-like_dom"/>
</dbReference>
<evidence type="ECO:0000259" key="2">
    <source>
        <dbReference type="Pfam" id="PF22725"/>
    </source>
</evidence>
<dbReference type="PANTHER" id="PTHR43249:SF1">
    <property type="entry name" value="D-GLUCOSIDE 3-DEHYDROGENASE"/>
    <property type="match status" value="1"/>
</dbReference>
<accession>A0A381ST80</accession>
<organism evidence="3">
    <name type="scientific">marine metagenome</name>
    <dbReference type="NCBI Taxonomy" id="408172"/>
    <lineage>
        <taxon>unclassified sequences</taxon>
        <taxon>metagenomes</taxon>
        <taxon>ecological metagenomes</taxon>
    </lineage>
</organism>
<gene>
    <name evidence="3" type="ORF">METZ01_LOCUS59355</name>
</gene>
<dbReference type="AlphaFoldDB" id="A0A381ST80"/>
<dbReference type="Gene3D" id="3.40.50.720">
    <property type="entry name" value="NAD(P)-binding Rossmann-like Domain"/>
    <property type="match status" value="1"/>
</dbReference>
<dbReference type="InterPro" id="IPR000683">
    <property type="entry name" value="Gfo/Idh/MocA-like_OxRdtase_N"/>
</dbReference>
<dbReference type="InterPro" id="IPR052515">
    <property type="entry name" value="Gfo/Idh/MocA_Oxidoreductase"/>
</dbReference>
<feature type="domain" description="Gfo/Idh/MocA-like oxidoreductase N-terminal" evidence="1">
    <location>
        <begin position="4"/>
        <end position="119"/>
    </location>
</feature>
<dbReference type="Pfam" id="PF22725">
    <property type="entry name" value="GFO_IDH_MocA_C3"/>
    <property type="match status" value="1"/>
</dbReference>
<dbReference type="InterPro" id="IPR036291">
    <property type="entry name" value="NAD(P)-bd_dom_sf"/>
</dbReference>
<dbReference type="SUPFAM" id="SSF55347">
    <property type="entry name" value="Glyceraldehyde-3-phosphate dehydrogenase-like, C-terminal domain"/>
    <property type="match status" value="1"/>
</dbReference>